<organism evidence="1 2">
    <name type="scientific">Avibacterium volantium</name>
    <name type="common">Pasteurella volantium</name>
    <dbReference type="NCBI Taxonomy" id="762"/>
    <lineage>
        <taxon>Bacteria</taxon>
        <taxon>Pseudomonadati</taxon>
        <taxon>Pseudomonadota</taxon>
        <taxon>Gammaproteobacteria</taxon>
        <taxon>Pasteurellales</taxon>
        <taxon>Pasteurellaceae</taxon>
        <taxon>Avibacterium</taxon>
    </lineage>
</organism>
<proteinExistence type="predicted"/>
<dbReference type="AlphaFoldDB" id="A0A3S4H3X9"/>
<protein>
    <submittedName>
        <fullName evidence="1">Uncharacterized protein</fullName>
    </submittedName>
</protein>
<accession>A0A3S4H3X9</accession>
<dbReference type="EMBL" id="LR134167">
    <property type="protein sequence ID" value="VEB22102.1"/>
    <property type="molecule type" value="Genomic_DNA"/>
</dbReference>
<dbReference type="RefSeq" id="WP_126370904.1">
    <property type="nucleotide sequence ID" value="NZ_LR134167.1"/>
</dbReference>
<sequence length="392" mass="45962">MTQQKINLPPRKWYSLQQGADKLSQETNQIITSGDLLHYANQGLLELSVRIDFENINNKEFKLNIHNSNLNNVLDDLYNIDIHCWQGYKGKTDFLKTERFKAILRDEFDFEKFFEQMKEDCLISEDGLSDSEEVFSKVNEIPTYDGLVNNEYNVDIRTNIEKLNGFFAIDFNDFEEILIDEQDPIINLEAVTFRPSRADNIENGFGFVVDGRNFNNKQLITLNKDSIFIVPEELELFIKGGKPIRNLNSFENFIEEWKNPTRIINPTLIRKENVLLDTGTVKIFELNEVPYYLQAEAQNEEFEEIQSNKNKGGRPSKNKDKIIELARKIFERYPSRNRDRIAEAVVELINNKNYLKENFEISLVTVRKYLKENNIGKYRGKSNPIRNLEQFL</sequence>
<dbReference type="Proteomes" id="UP000268198">
    <property type="component" value="Chromosome"/>
</dbReference>
<name>A0A3S4H3X9_AVIVO</name>
<reference evidence="1 2" key="1">
    <citation type="submission" date="2018-12" db="EMBL/GenBank/DDBJ databases">
        <authorList>
            <consortium name="Pathogen Informatics"/>
        </authorList>
    </citation>
    <scope>NUCLEOTIDE SEQUENCE [LARGE SCALE GENOMIC DNA]</scope>
    <source>
        <strain evidence="1 2">NCTC3438</strain>
    </source>
</reference>
<keyword evidence="2" id="KW-1185">Reference proteome</keyword>
<dbReference type="KEGG" id="avt:NCTC3438_00272"/>
<gene>
    <name evidence="1" type="ORF">NCTC3438_00272</name>
</gene>
<dbReference type="OrthoDB" id="5678421at2"/>
<evidence type="ECO:0000313" key="2">
    <source>
        <dbReference type="Proteomes" id="UP000268198"/>
    </source>
</evidence>
<evidence type="ECO:0000313" key="1">
    <source>
        <dbReference type="EMBL" id="VEB22102.1"/>
    </source>
</evidence>